<evidence type="ECO:0000256" key="2">
    <source>
        <dbReference type="PIRSR" id="PIRSR601310-3"/>
    </source>
</evidence>
<dbReference type="InterPro" id="IPR039384">
    <property type="entry name" value="HINT"/>
</dbReference>
<accession>A0A2N9K7N0</accession>
<feature type="domain" description="HIT" evidence="4">
    <location>
        <begin position="3"/>
        <end position="111"/>
    </location>
</feature>
<evidence type="ECO:0000313" key="7">
    <source>
        <dbReference type="Proteomes" id="UP000237923"/>
    </source>
</evidence>
<dbReference type="PROSITE" id="PS51084">
    <property type="entry name" value="HIT_2"/>
    <property type="match status" value="1"/>
</dbReference>
<dbReference type="EMBL" id="OKQU01000001">
    <property type="protein sequence ID" value="SPE06578.1"/>
    <property type="molecule type" value="Genomic_DNA"/>
</dbReference>
<feature type="active site" description="Tele-AMP-histidine intermediate" evidence="1">
    <location>
        <position position="98"/>
    </location>
</feature>
<dbReference type="InterPro" id="IPR036265">
    <property type="entry name" value="HIT-like_sf"/>
</dbReference>
<keyword evidence="8" id="KW-1185">Reference proteome</keyword>
<organism evidence="6 7">
    <name type="scientific">Leuconostoc suionicum</name>
    <dbReference type="NCBI Taxonomy" id="1511761"/>
    <lineage>
        <taxon>Bacteria</taxon>
        <taxon>Bacillati</taxon>
        <taxon>Bacillota</taxon>
        <taxon>Bacilli</taxon>
        <taxon>Lactobacillales</taxon>
        <taxon>Lactobacillaceae</taxon>
        <taxon>Leuconostoc</taxon>
    </lineage>
</organism>
<dbReference type="PANTHER" id="PTHR46648:SF1">
    <property type="entry name" value="ADENOSINE 5'-MONOPHOSPHORAMIDASE HNT1"/>
    <property type="match status" value="1"/>
</dbReference>
<dbReference type="InterPro" id="IPR011146">
    <property type="entry name" value="HIT-like"/>
</dbReference>
<dbReference type="GeneID" id="99674315"/>
<evidence type="ECO:0000256" key="1">
    <source>
        <dbReference type="PIRSR" id="PIRSR601310-1"/>
    </source>
</evidence>
<dbReference type="GO" id="GO:0016787">
    <property type="term" value="F:hydrolase activity"/>
    <property type="evidence" value="ECO:0007669"/>
    <property type="project" value="UniProtKB-KW"/>
</dbReference>
<dbReference type="GO" id="GO:0009117">
    <property type="term" value="P:nucleotide metabolic process"/>
    <property type="evidence" value="ECO:0007669"/>
    <property type="project" value="TreeGrafter"/>
</dbReference>
<dbReference type="Pfam" id="PF01230">
    <property type="entry name" value="HIT"/>
    <property type="match status" value="1"/>
</dbReference>
<dbReference type="AlphaFoldDB" id="A0A2N9K7N0"/>
<evidence type="ECO:0000313" key="8">
    <source>
        <dbReference type="Proteomes" id="UP000239237"/>
    </source>
</evidence>
<evidence type="ECO:0000313" key="6">
    <source>
        <dbReference type="EMBL" id="SPE06578.1"/>
    </source>
</evidence>
<reference evidence="6 7" key="2">
    <citation type="submission" date="2018-02" db="EMBL/GenBank/DDBJ databases">
        <authorList>
            <person name="Cohen D.B."/>
            <person name="Kent A.D."/>
        </authorList>
    </citation>
    <scope>NUCLEOTIDE SEQUENCE [LARGE SCALE GENOMIC DNA]</scope>
    <source>
        <strain evidence="6 7">CECT 9216</strain>
    </source>
</reference>
<dbReference type="KEGG" id="lsu:A6B45_05870"/>
<dbReference type="CDD" id="cd01277">
    <property type="entry name" value="HINT_subgroup"/>
    <property type="match status" value="1"/>
</dbReference>
<keyword evidence="6" id="KW-0378">Hydrolase</keyword>
<dbReference type="RefSeq" id="WP_072613779.1">
    <property type="nucleotide sequence ID" value="NZ_AP017935.1"/>
</dbReference>
<gene>
    <name evidence="5" type="ORF">LES8486_00330</name>
    <name evidence="6" type="ORF">LES9216_00477</name>
</gene>
<feature type="short sequence motif" description="Histidine triad motif" evidence="2 3">
    <location>
        <begin position="96"/>
        <end position="100"/>
    </location>
</feature>
<evidence type="ECO:0000259" key="4">
    <source>
        <dbReference type="PROSITE" id="PS51084"/>
    </source>
</evidence>
<dbReference type="Proteomes" id="UP000239237">
    <property type="component" value="Unassembled WGS sequence"/>
</dbReference>
<evidence type="ECO:0000256" key="3">
    <source>
        <dbReference type="PROSITE-ProRule" id="PRU00464"/>
    </source>
</evidence>
<dbReference type="InterPro" id="IPR001310">
    <property type="entry name" value="Histidine_triad_HIT"/>
</dbReference>
<dbReference type="EC" id="3.-.-.-" evidence="6"/>
<name>A0A2N9K7N0_9LACO</name>
<dbReference type="Gene3D" id="3.30.428.10">
    <property type="entry name" value="HIT-like"/>
    <property type="match status" value="1"/>
</dbReference>
<reference evidence="5 8" key="1">
    <citation type="submission" date="2018-02" db="EMBL/GenBank/DDBJ databases">
        <authorList>
            <person name="Rodrigo-Torres L."/>
            <person name="Arahal R. D."/>
            <person name="Lucena T."/>
        </authorList>
    </citation>
    <scope>NUCLEOTIDE SEQUENCE [LARGE SCALE GENOMIC DNA]</scope>
    <source>
        <strain evidence="5 8">CECT 8486</strain>
    </source>
</reference>
<dbReference type="Proteomes" id="UP000237923">
    <property type="component" value="Unassembled WGS sequence"/>
</dbReference>
<evidence type="ECO:0000313" key="5">
    <source>
        <dbReference type="EMBL" id="SPD91353.1"/>
    </source>
</evidence>
<protein>
    <submittedName>
        <fullName evidence="6">HIT-like protein</fullName>
        <ecNumber evidence="6">3.-.-.-</ecNumber>
    </submittedName>
</protein>
<dbReference type="PRINTS" id="PR00332">
    <property type="entry name" value="HISTRIAD"/>
</dbReference>
<dbReference type="SUPFAM" id="SSF54197">
    <property type="entry name" value="HIT-like"/>
    <property type="match status" value="1"/>
</dbReference>
<dbReference type="EMBL" id="OKQR01000001">
    <property type="protein sequence ID" value="SPD91353.1"/>
    <property type="molecule type" value="Genomic_DNA"/>
</dbReference>
<proteinExistence type="predicted"/>
<dbReference type="PANTHER" id="PTHR46648">
    <property type="entry name" value="HIT FAMILY PROTEIN 1"/>
    <property type="match status" value="1"/>
</dbReference>
<sequence>MDIFDKIIAGEIPSYKVYEDEDVLAFLDISQVTPGHTLVVPKKNVDNIFDYDEDTAKKVLLKLPVIARAIKASDDKITGLNIQSNNGPSAGQTVIHSHWHLIPRYDDDNLNSVLAPTIDNSAHFSSEQYQAIADSIASQF</sequence>